<sequence>MFANKRQCFWLTWIHNGRFLLKKRTGDNILSPQFPPLSKAVISAKSQQSLSSHLDLVNISNRGLQWNCTTLGEPVLCISSVPYEACKMPSEADIWAAPG</sequence>
<dbReference type="Proteomes" id="UP001178461">
    <property type="component" value="Chromosome 1"/>
</dbReference>
<protein>
    <submittedName>
        <fullName evidence="1">Uncharacterized protein</fullName>
    </submittedName>
</protein>
<gene>
    <name evidence="1" type="ORF">PODLI_1B040091</name>
</gene>
<name>A0AA35JPG6_9SAUR</name>
<proteinExistence type="predicted"/>
<dbReference type="AlphaFoldDB" id="A0AA35JPG6"/>
<evidence type="ECO:0000313" key="2">
    <source>
        <dbReference type="Proteomes" id="UP001178461"/>
    </source>
</evidence>
<keyword evidence="2" id="KW-1185">Reference proteome</keyword>
<dbReference type="EMBL" id="OX395126">
    <property type="protein sequence ID" value="CAI5762343.1"/>
    <property type="molecule type" value="Genomic_DNA"/>
</dbReference>
<accession>A0AA35JPG6</accession>
<organism evidence="1 2">
    <name type="scientific">Podarcis lilfordi</name>
    <name type="common">Lilford's wall lizard</name>
    <dbReference type="NCBI Taxonomy" id="74358"/>
    <lineage>
        <taxon>Eukaryota</taxon>
        <taxon>Metazoa</taxon>
        <taxon>Chordata</taxon>
        <taxon>Craniata</taxon>
        <taxon>Vertebrata</taxon>
        <taxon>Euteleostomi</taxon>
        <taxon>Lepidosauria</taxon>
        <taxon>Squamata</taxon>
        <taxon>Bifurcata</taxon>
        <taxon>Unidentata</taxon>
        <taxon>Episquamata</taxon>
        <taxon>Laterata</taxon>
        <taxon>Lacertibaenia</taxon>
        <taxon>Lacertidae</taxon>
        <taxon>Podarcis</taxon>
    </lineage>
</organism>
<evidence type="ECO:0000313" key="1">
    <source>
        <dbReference type="EMBL" id="CAI5762343.1"/>
    </source>
</evidence>
<reference evidence="1" key="1">
    <citation type="submission" date="2022-12" db="EMBL/GenBank/DDBJ databases">
        <authorList>
            <person name="Alioto T."/>
            <person name="Alioto T."/>
            <person name="Gomez Garrido J."/>
        </authorList>
    </citation>
    <scope>NUCLEOTIDE SEQUENCE</scope>
</reference>